<gene>
    <name evidence="4" type="ORF">B0A62_15060</name>
    <name evidence="3" type="ORF">IW20_16590</name>
</gene>
<proteinExistence type="predicted"/>
<evidence type="ECO:0000313" key="6">
    <source>
        <dbReference type="Proteomes" id="UP000198424"/>
    </source>
</evidence>
<protein>
    <submittedName>
        <fullName evidence="4">META domain-containing protein</fullName>
    </submittedName>
</protein>
<comment type="caution">
    <text evidence="3">The sequence shown here is derived from an EMBL/GenBank/DDBJ whole genome shotgun (WGS) entry which is preliminary data.</text>
</comment>
<dbReference type="EMBL" id="JPRM01000026">
    <property type="protein sequence ID" value="KFF14915.1"/>
    <property type="molecule type" value="Genomic_DNA"/>
</dbReference>
<feature type="domain" description="DUF306" evidence="2">
    <location>
        <begin position="35"/>
        <end position="136"/>
    </location>
</feature>
<dbReference type="PANTHER" id="PTHR35535">
    <property type="entry name" value="HEAT SHOCK PROTEIN HSLJ"/>
    <property type="match status" value="1"/>
</dbReference>
<dbReference type="InterPro" id="IPR053147">
    <property type="entry name" value="Hsp_HslJ-like"/>
</dbReference>
<dbReference type="AlphaFoldDB" id="A0A086AE01"/>
<dbReference type="eggNOG" id="COG3187">
    <property type="taxonomic scope" value="Bacteria"/>
</dbReference>
<feature type="signal peptide" evidence="1">
    <location>
        <begin position="1"/>
        <end position="21"/>
    </location>
</feature>
<dbReference type="InterPro" id="IPR038670">
    <property type="entry name" value="HslJ-like_sf"/>
</dbReference>
<keyword evidence="1" id="KW-0732">Signal</keyword>
<evidence type="ECO:0000259" key="2">
    <source>
        <dbReference type="Pfam" id="PF03724"/>
    </source>
</evidence>
<sequence length="146" mass="16102">MIKKIAMFAAIGIVLFSCNSAQNKTATKDSESKLNGTWELNYVTGPRITFDGLYPNKKPTITFDTKENRVSGNNSCNSFTGKLNVDGNSINFRDGLATTKMMCQGNQGEQVFMDALQKITSYDVTDDGKTLNFISGDIATMRFVKK</sequence>
<dbReference type="EMBL" id="MUGY01000020">
    <property type="protein sequence ID" value="OXA92628.1"/>
    <property type="molecule type" value="Genomic_DNA"/>
</dbReference>
<dbReference type="STRING" id="991.IW20_16590"/>
<dbReference type="Pfam" id="PF03724">
    <property type="entry name" value="META"/>
    <property type="match status" value="1"/>
</dbReference>
<feature type="chain" id="PRO_5001802652" evidence="1">
    <location>
        <begin position="22"/>
        <end position="146"/>
    </location>
</feature>
<name>A0A086AE01_FLAHY</name>
<dbReference type="Proteomes" id="UP000198424">
    <property type="component" value="Unassembled WGS sequence"/>
</dbReference>
<evidence type="ECO:0000313" key="5">
    <source>
        <dbReference type="Proteomes" id="UP000028712"/>
    </source>
</evidence>
<organism evidence="3 5">
    <name type="scientific">Flavobacterium hydatis</name>
    <name type="common">Cytophaga aquatilis</name>
    <dbReference type="NCBI Taxonomy" id="991"/>
    <lineage>
        <taxon>Bacteria</taxon>
        <taxon>Pseudomonadati</taxon>
        <taxon>Bacteroidota</taxon>
        <taxon>Flavobacteriia</taxon>
        <taxon>Flavobacteriales</taxon>
        <taxon>Flavobacteriaceae</taxon>
        <taxon>Flavobacterium</taxon>
    </lineage>
</organism>
<keyword evidence="6" id="KW-1185">Reference proteome</keyword>
<accession>A0A086AE01</accession>
<evidence type="ECO:0000313" key="4">
    <source>
        <dbReference type="EMBL" id="OXA92628.1"/>
    </source>
</evidence>
<evidence type="ECO:0000256" key="1">
    <source>
        <dbReference type="SAM" id="SignalP"/>
    </source>
</evidence>
<dbReference type="Gene3D" id="2.40.128.270">
    <property type="match status" value="1"/>
</dbReference>
<evidence type="ECO:0000313" key="3">
    <source>
        <dbReference type="EMBL" id="KFF14915.1"/>
    </source>
</evidence>
<dbReference type="RefSeq" id="WP_035624522.1">
    <property type="nucleotide sequence ID" value="NZ_JBEWQG010000027.1"/>
</dbReference>
<dbReference type="PROSITE" id="PS51257">
    <property type="entry name" value="PROKAR_LIPOPROTEIN"/>
    <property type="match status" value="1"/>
</dbReference>
<dbReference type="PANTHER" id="PTHR35535:SF1">
    <property type="entry name" value="HEAT SHOCK PROTEIN HSLJ"/>
    <property type="match status" value="1"/>
</dbReference>
<dbReference type="InterPro" id="IPR005184">
    <property type="entry name" value="DUF306_Meta_HslJ"/>
</dbReference>
<dbReference type="OrthoDB" id="880459at2"/>
<reference evidence="3 5" key="1">
    <citation type="submission" date="2014-07" db="EMBL/GenBank/DDBJ databases">
        <title>Genome of Flavobacterium hydatis DSM 2063.</title>
        <authorList>
            <person name="Pipes S.E."/>
            <person name="Stropko S.J."/>
            <person name="Newman J.D."/>
        </authorList>
    </citation>
    <scope>NUCLEOTIDE SEQUENCE [LARGE SCALE GENOMIC DNA]</scope>
    <source>
        <strain evidence="3 5">DSM 2063</strain>
    </source>
</reference>
<dbReference type="Proteomes" id="UP000028712">
    <property type="component" value="Unassembled WGS sequence"/>
</dbReference>
<reference evidence="4 6" key="2">
    <citation type="submission" date="2016-11" db="EMBL/GenBank/DDBJ databases">
        <title>Whole genomes of Flavobacteriaceae.</title>
        <authorList>
            <person name="Stine C."/>
            <person name="Li C."/>
            <person name="Tadesse D."/>
        </authorList>
    </citation>
    <scope>NUCLEOTIDE SEQUENCE [LARGE SCALE GENOMIC DNA]</scope>
    <source>
        <strain evidence="4 6">ATCC 29551</strain>
    </source>
</reference>